<keyword evidence="2" id="KW-1185">Reference proteome</keyword>
<name>A0A840F5N5_9SPHN</name>
<proteinExistence type="predicted"/>
<reference evidence="1 2" key="1">
    <citation type="submission" date="2020-08" db="EMBL/GenBank/DDBJ databases">
        <title>Genomic Encyclopedia of Type Strains, Phase IV (KMG-IV): sequencing the most valuable type-strain genomes for metagenomic binning, comparative biology and taxonomic classification.</title>
        <authorList>
            <person name="Goeker M."/>
        </authorList>
    </citation>
    <scope>NUCLEOTIDE SEQUENCE [LARGE SCALE GENOMIC DNA]</scope>
    <source>
        <strain evidence="1 2">YC6723</strain>
    </source>
</reference>
<accession>A0A840F5N5</accession>
<comment type="caution">
    <text evidence="1">The sequence shown here is derived from an EMBL/GenBank/DDBJ whole genome shotgun (WGS) entry which is preliminary data.</text>
</comment>
<sequence>MATTFHSSDHVDHFDSTVLARHVADDLSSIFGEDRRLRETIDDLAPVKAAVAPSASRKPLMALIGVGALAVMVTGGLIAGNEATGGTPAPAYRTQIATPAPTPVQPVVALAAATPPAPAETMAAEPFAGAEREAPAAPSRLVRARDVGGDVRRPEVALPAPARPFDATDEALVPTVVVPARRLTCDDRGDCPDTPLLAADRQVADAYNDAIGAGVRNRDLRDYRAEWIRARTRAAGDPQGALRIYGMVAADLTTLAQEAAARPTMAWR</sequence>
<dbReference type="RefSeq" id="WP_183982877.1">
    <property type="nucleotide sequence ID" value="NZ_JACIEV010000002.1"/>
</dbReference>
<evidence type="ECO:0000313" key="2">
    <source>
        <dbReference type="Proteomes" id="UP000529795"/>
    </source>
</evidence>
<protein>
    <submittedName>
        <fullName evidence="1">Uncharacterized protein</fullName>
    </submittedName>
</protein>
<dbReference type="AlphaFoldDB" id="A0A840F5N5"/>
<gene>
    <name evidence="1" type="ORF">GGQ80_001108</name>
</gene>
<organism evidence="1 2">
    <name type="scientific">Sphingomonas jinjuensis</name>
    <dbReference type="NCBI Taxonomy" id="535907"/>
    <lineage>
        <taxon>Bacteria</taxon>
        <taxon>Pseudomonadati</taxon>
        <taxon>Pseudomonadota</taxon>
        <taxon>Alphaproteobacteria</taxon>
        <taxon>Sphingomonadales</taxon>
        <taxon>Sphingomonadaceae</taxon>
        <taxon>Sphingomonas</taxon>
    </lineage>
</organism>
<dbReference type="Proteomes" id="UP000529795">
    <property type="component" value="Unassembled WGS sequence"/>
</dbReference>
<evidence type="ECO:0000313" key="1">
    <source>
        <dbReference type="EMBL" id="MBB4153220.1"/>
    </source>
</evidence>
<dbReference type="EMBL" id="JACIEV010000002">
    <property type="protein sequence ID" value="MBB4153220.1"/>
    <property type="molecule type" value="Genomic_DNA"/>
</dbReference>